<gene>
    <name evidence="1" type="ORF">J0383_14805</name>
</gene>
<proteinExistence type="predicted"/>
<dbReference type="Proteomes" id="UP000663440">
    <property type="component" value="Chromosome"/>
</dbReference>
<evidence type="ECO:0000313" key="2">
    <source>
        <dbReference type="Proteomes" id="UP000663440"/>
    </source>
</evidence>
<organism evidence="1 2">
    <name type="scientific">Flavobacterium endoglycinae</name>
    <dbReference type="NCBI Taxonomy" id="2816357"/>
    <lineage>
        <taxon>Bacteria</taxon>
        <taxon>Pseudomonadati</taxon>
        <taxon>Bacteroidota</taxon>
        <taxon>Flavobacteriia</taxon>
        <taxon>Flavobacteriales</taxon>
        <taxon>Flavobacteriaceae</taxon>
        <taxon>Flavobacterium</taxon>
    </lineage>
</organism>
<evidence type="ECO:0000313" key="1">
    <source>
        <dbReference type="EMBL" id="QSW87553.1"/>
    </source>
</evidence>
<dbReference type="InterPro" id="IPR008969">
    <property type="entry name" value="CarboxyPept-like_regulatory"/>
</dbReference>
<sequence>MFFLCCLSSSAQKNAVISGKIVNDKDSPIEVATIYLMNSKDSSVEAYTISDKNGLFKLETKSGLQNGILKISAEDYLEFSDTIEKLTHNIDLGVIRLIKYDVELDEVIIKNEAPIRIRADTKSTGFRR</sequence>
<keyword evidence="2" id="KW-1185">Reference proteome</keyword>
<dbReference type="EMBL" id="CP071448">
    <property type="protein sequence ID" value="QSW87553.1"/>
    <property type="molecule type" value="Genomic_DNA"/>
</dbReference>
<accession>A0ABX7QA66</accession>
<name>A0ABX7QA66_9FLAO</name>
<protein>
    <submittedName>
        <fullName evidence="1">Carboxypeptidase regulatory-like domain-containing protein</fullName>
    </submittedName>
</protein>
<dbReference type="SUPFAM" id="SSF49464">
    <property type="entry name" value="Carboxypeptidase regulatory domain-like"/>
    <property type="match status" value="1"/>
</dbReference>
<reference evidence="1 2" key="1">
    <citation type="submission" date="2021-03" db="EMBL/GenBank/DDBJ databases">
        <title>Flavobacterium kribbensis sp. nov, an endophytic bacteria, isolated from soybean.</title>
        <authorList>
            <person name="Lee J."/>
            <person name="Seo J."/>
        </authorList>
    </citation>
    <scope>NUCLEOTIDE SEQUENCE [LARGE SCALE GENOMIC DNA]</scope>
    <source>
        <strain evidence="1 2">BB8</strain>
    </source>
</reference>
<dbReference type="RefSeq" id="WP_207294781.1">
    <property type="nucleotide sequence ID" value="NZ_CP071448.1"/>
</dbReference>